<accession>A0A1Q5SSG5</accession>
<dbReference type="EMBL" id="MQMG01000043">
    <property type="protein sequence ID" value="OKO90815.1"/>
    <property type="molecule type" value="Genomic_DNA"/>
</dbReference>
<reference evidence="2" key="2">
    <citation type="submission" date="2017-01" db="EMBL/GenBank/DDBJ databases">
        <title>Genome sequencing and annotation of Geobacillus sp. 1017, a Hydrocarbon-Oxidizing Thermophilic Bacterium Isolated from a Heavy Oil Reservoir (China).</title>
        <authorList>
            <person name="Kadnikov V.V."/>
            <person name="Mardanov A.V."/>
            <person name="Poltaraus A.B."/>
            <person name="Sokolova D.S."/>
            <person name="Semenova E.M."/>
            <person name="Ravin N.V."/>
            <person name="Tourova T.P."/>
            <person name="Nazina T.N."/>
        </authorList>
    </citation>
    <scope>NUCLEOTIDE SEQUENCE [LARGE SCALE GENOMIC DNA]</scope>
    <source>
        <strain evidence="2">1017</strain>
    </source>
</reference>
<dbReference type="AlphaFoldDB" id="A0A1Q5SSG5"/>
<gene>
    <name evidence="1" type="ORF">BRO54_2951</name>
</gene>
<comment type="caution">
    <text evidence="1">The sequence shown here is derived from an EMBL/GenBank/DDBJ whole genome shotgun (WGS) entry which is preliminary data.</text>
</comment>
<name>A0A1Q5SSG5_9BACL</name>
<dbReference type="Proteomes" id="UP000186030">
    <property type="component" value="Unassembled WGS sequence"/>
</dbReference>
<reference evidence="1 2" key="1">
    <citation type="submission" date="2016-11" db="EMBL/GenBank/DDBJ databases">
        <authorList>
            <person name="Kadnikov V."/>
            <person name="Nazina T."/>
        </authorList>
    </citation>
    <scope>NUCLEOTIDE SEQUENCE [LARGE SCALE GENOMIC DNA]</scope>
    <source>
        <strain evidence="1 2">1017</strain>
    </source>
</reference>
<protein>
    <submittedName>
        <fullName evidence="1">Uncharacterized protein</fullName>
    </submittedName>
</protein>
<evidence type="ECO:0000313" key="1">
    <source>
        <dbReference type="EMBL" id="OKO90815.1"/>
    </source>
</evidence>
<organism evidence="1 2">
    <name type="scientific">Geobacillus proteiniphilus</name>
    <dbReference type="NCBI Taxonomy" id="860353"/>
    <lineage>
        <taxon>Bacteria</taxon>
        <taxon>Bacillati</taxon>
        <taxon>Bacillota</taxon>
        <taxon>Bacilli</taxon>
        <taxon>Bacillales</taxon>
        <taxon>Anoxybacillaceae</taxon>
        <taxon>Geobacillus</taxon>
    </lineage>
</organism>
<evidence type="ECO:0000313" key="2">
    <source>
        <dbReference type="Proteomes" id="UP000186030"/>
    </source>
</evidence>
<proteinExistence type="predicted"/>
<sequence length="44" mass="4996">MAGERLLEMEAKNARESAYMMPATTAPSQQLHKAWPKTHSRLLL</sequence>